<evidence type="ECO:0000256" key="3">
    <source>
        <dbReference type="SAM" id="SignalP"/>
    </source>
</evidence>
<keyword evidence="2 3" id="KW-0732">Signal</keyword>
<dbReference type="InterPro" id="IPR005770">
    <property type="entry name" value="PhnD"/>
</dbReference>
<gene>
    <name evidence="4" type="ORF">B0F89_10230</name>
</gene>
<proteinExistence type="inferred from homology"/>
<dbReference type="NCBIfam" id="TIGR03431">
    <property type="entry name" value="PhnD"/>
    <property type="match status" value="1"/>
</dbReference>
<dbReference type="RefSeq" id="WP_104411675.1">
    <property type="nucleotide sequence ID" value="NZ_PTIW01000002.1"/>
</dbReference>
<dbReference type="NCBIfam" id="TIGR01098">
    <property type="entry name" value="3A0109s03R"/>
    <property type="match status" value="1"/>
</dbReference>
<comment type="caution">
    <text evidence="4">The sequence shown here is derived from an EMBL/GenBank/DDBJ whole genome shotgun (WGS) entry which is preliminary data.</text>
</comment>
<evidence type="ECO:0000256" key="2">
    <source>
        <dbReference type="ARBA" id="ARBA00022729"/>
    </source>
</evidence>
<dbReference type="Gene3D" id="3.40.190.10">
    <property type="entry name" value="Periplasmic binding protein-like II"/>
    <property type="match status" value="2"/>
</dbReference>
<dbReference type="AlphaFoldDB" id="A0AB37A195"/>
<comment type="similarity">
    <text evidence="1">Belongs to the phosphate/phosphite/phosphonate binding protein family.</text>
</comment>
<protein>
    <submittedName>
        <fullName evidence="4">Phosphonate transport system substrate-binding protein</fullName>
    </submittedName>
</protein>
<dbReference type="PANTHER" id="PTHR35841">
    <property type="entry name" value="PHOSPHONATES-BINDING PERIPLASMIC PROTEIN"/>
    <property type="match status" value="1"/>
</dbReference>
<name>A0AB37A195_9BACT</name>
<dbReference type="CDD" id="cd01071">
    <property type="entry name" value="PBP2_PhnD_like"/>
    <property type="match status" value="1"/>
</dbReference>
<dbReference type="GO" id="GO:0015716">
    <property type="term" value="P:organic phosphonate transport"/>
    <property type="evidence" value="ECO:0007669"/>
    <property type="project" value="InterPro"/>
</dbReference>
<dbReference type="PANTHER" id="PTHR35841:SF1">
    <property type="entry name" value="PHOSPHONATES-BINDING PERIPLASMIC PROTEIN"/>
    <property type="match status" value="1"/>
</dbReference>
<dbReference type="Pfam" id="PF12974">
    <property type="entry name" value="Phosphonate-bd"/>
    <property type="match status" value="1"/>
</dbReference>
<feature type="signal peptide" evidence="3">
    <location>
        <begin position="1"/>
        <end position="24"/>
    </location>
</feature>
<organism evidence="4 5">
    <name type="scientific">Malaciobacter marinus</name>
    <dbReference type="NCBI Taxonomy" id="505249"/>
    <lineage>
        <taxon>Bacteria</taxon>
        <taxon>Pseudomonadati</taxon>
        <taxon>Campylobacterota</taxon>
        <taxon>Epsilonproteobacteria</taxon>
        <taxon>Campylobacterales</taxon>
        <taxon>Arcobacteraceae</taxon>
        <taxon>Malaciobacter</taxon>
    </lineage>
</organism>
<feature type="chain" id="PRO_5044319508" evidence="3">
    <location>
        <begin position="25"/>
        <end position="291"/>
    </location>
</feature>
<dbReference type="EMBL" id="PTIW01000002">
    <property type="protein sequence ID" value="PPK62628.1"/>
    <property type="molecule type" value="Genomic_DNA"/>
</dbReference>
<dbReference type="GO" id="GO:0043190">
    <property type="term" value="C:ATP-binding cassette (ABC) transporter complex"/>
    <property type="evidence" value="ECO:0007669"/>
    <property type="project" value="InterPro"/>
</dbReference>
<evidence type="ECO:0000256" key="1">
    <source>
        <dbReference type="ARBA" id="ARBA00007162"/>
    </source>
</evidence>
<reference evidence="4 5" key="1">
    <citation type="submission" date="2018-02" db="EMBL/GenBank/DDBJ databases">
        <title>Subsurface microbial communities from deep shales in Ohio and West Virginia, USA.</title>
        <authorList>
            <person name="Wrighton K."/>
        </authorList>
    </citation>
    <scope>NUCLEOTIDE SEQUENCE [LARGE SCALE GENOMIC DNA]</scope>
    <source>
        <strain evidence="4 5">MARC-MIP3H16</strain>
    </source>
</reference>
<accession>A0AB37A195</accession>
<dbReference type="Proteomes" id="UP000239861">
    <property type="component" value="Unassembled WGS sequence"/>
</dbReference>
<evidence type="ECO:0000313" key="4">
    <source>
        <dbReference type="EMBL" id="PPK62628.1"/>
    </source>
</evidence>
<evidence type="ECO:0000313" key="5">
    <source>
        <dbReference type="Proteomes" id="UP000239861"/>
    </source>
</evidence>
<dbReference type="InterPro" id="IPR017797">
    <property type="entry name" value="Phosphnate-bd"/>
</dbReference>
<dbReference type="SUPFAM" id="SSF53850">
    <property type="entry name" value="Periplasmic binding protein-like II"/>
    <property type="match status" value="1"/>
</dbReference>
<sequence length="291" mass="31915">MRREFFKKLGLATLAITMSAQTLSANPQEWPKEVNFGVIPVAGATSMKDTFGGLTTYLEKTLGVKVNLQTAGDYTGVISAMQHNHVQIAYFGPKSYVEAQKRAKAQAVAVEVGEETGLPGYYGMILTKKGSGLKTLEDIKGKKWAFTSSQSTSGTLVPTVMFSKKDINPQEYFSKVLYSGGHEASILSVKAGKVDAASTNNLDFNRGLGRNWEKDDFNIIWESVLIPGSPMTVRSDLPESFKMAVMGAFLSYNDKEGLAKLKLKGFAPAKDSDYDSVRELIKLKKELKKKQ</sequence>
<dbReference type="GO" id="GO:0055085">
    <property type="term" value="P:transmembrane transport"/>
    <property type="evidence" value="ECO:0007669"/>
    <property type="project" value="InterPro"/>
</dbReference>